<dbReference type="PRINTS" id="PR00298">
    <property type="entry name" value="CHAPERONIN60"/>
</dbReference>
<dbReference type="GO" id="GO:0140662">
    <property type="term" value="F:ATP-dependent protein folding chaperone"/>
    <property type="evidence" value="ECO:0007669"/>
    <property type="project" value="InterPro"/>
</dbReference>
<evidence type="ECO:0000256" key="2">
    <source>
        <dbReference type="ARBA" id="ARBA00023186"/>
    </source>
</evidence>
<dbReference type="Gene3D" id="3.50.7.10">
    <property type="entry name" value="GroEL"/>
    <property type="match status" value="1"/>
</dbReference>
<dbReference type="InterPro" id="IPR001844">
    <property type="entry name" value="Cpn60/GroEL"/>
</dbReference>
<comment type="similarity">
    <text evidence="1 3">Belongs to the chaperonin (HSP60) family.</text>
</comment>
<evidence type="ECO:0000313" key="4">
    <source>
        <dbReference type="EMBL" id="ETN98337.1"/>
    </source>
</evidence>
<dbReference type="Proteomes" id="UP000023152">
    <property type="component" value="Unassembled WGS sequence"/>
</dbReference>
<reference evidence="4 5" key="1">
    <citation type="journal article" date="2013" name="Curr. Biol.">
        <title>The Genome of the Foraminiferan Reticulomyxa filosa.</title>
        <authorList>
            <person name="Glockner G."/>
            <person name="Hulsmann N."/>
            <person name="Schleicher M."/>
            <person name="Noegel A.A."/>
            <person name="Eichinger L."/>
            <person name="Gallinger C."/>
            <person name="Pawlowski J."/>
            <person name="Sierra R."/>
            <person name="Euteneuer U."/>
            <person name="Pillet L."/>
            <person name="Moustafa A."/>
            <person name="Platzer M."/>
            <person name="Groth M."/>
            <person name="Szafranski K."/>
            <person name="Schliwa M."/>
        </authorList>
    </citation>
    <scope>NUCLEOTIDE SEQUENCE [LARGE SCALE GENOMIC DNA]</scope>
</reference>
<keyword evidence="5" id="KW-1185">Reference proteome</keyword>
<evidence type="ECO:0000256" key="1">
    <source>
        <dbReference type="ARBA" id="ARBA00006607"/>
    </source>
</evidence>
<dbReference type="Gene3D" id="3.30.260.10">
    <property type="entry name" value="TCP-1-like chaperonin intermediate domain"/>
    <property type="match status" value="1"/>
</dbReference>
<feature type="non-terminal residue" evidence="4">
    <location>
        <position position="121"/>
    </location>
</feature>
<dbReference type="OrthoDB" id="1733909at2759"/>
<dbReference type="PANTHER" id="PTHR45633">
    <property type="entry name" value="60 KDA HEAT SHOCK PROTEIN, MITOCHONDRIAL"/>
    <property type="match status" value="1"/>
</dbReference>
<dbReference type="GO" id="GO:0005524">
    <property type="term" value="F:ATP binding"/>
    <property type="evidence" value="ECO:0007669"/>
    <property type="project" value="InterPro"/>
</dbReference>
<sequence length="121" mass="13372">MITKDDTTILNGPGKREDIDERISQLRTQIEETDSTYEKENLGERLGKVSSGVAVIRVGGSSEAEVNEKKDRINDALNATRAAVDQSVVIGGGITLLYSTKVLILYKKQSNYQLLQLFEIV</sequence>
<comment type="caution">
    <text evidence="4">The sequence shown here is derived from an EMBL/GenBank/DDBJ whole genome shotgun (WGS) entry which is preliminary data.</text>
</comment>
<dbReference type="Gene3D" id="1.10.560.10">
    <property type="entry name" value="GroEL-like equatorial domain"/>
    <property type="match status" value="1"/>
</dbReference>
<dbReference type="InterPro" id="IPR027409">
    <property type="entry name" value="GroEL-like_apical_dom_sf"/>
</dbReference>
<dbReference type="InterPro" id="IPR002423">
    <property type="entry name" value="Cpn60/GroEL/TCP-1"/>
</dbReference>
<organism evidence="4 5">
    <name type="scientific">Reticulomyxa filosa</name>
    <dbReference type="NCBI Taxonomy" id="46433"/>
    <lineage>
        <taxon>Eukaryota</taxon>
        <taxon>Sar</taxon>
        <taxon>Rhizaria</taxon>
        <taxon>Retaria</taxon>
        <taxon>Foraminifera</taxon>
        <taxon>Monothalamids</taxon>
        <taxon>Reticulomyxidae</taxon>
        <taxon>Reticulomyxa</taxon>
    </lineage>
</organism>
<dbReference type="SUPFAM" id="SSF54849">
    <property type="entry name" value="GroEL-intermediate domain like"/>
    <property type="match status" value="1"/>
</dbReference>
<dbReference type="GO" id="GO:0042026">
    <property type="term" value="P:protein refolding"/>
    <property type="evidence" value="ECO:0007669"/>
    <property type="project" value="InterPro"/>
</dbReference>
<keyword evidence="2" id="KW-0143">Chaperone</keyword>
<dbReference type="InterPro" id="IPR027410">
    <property type="entry name" value="TCP-1-like_intermed_sf"/>
</dbReference>
<evidence type="ECO:0000256" key="3">
    <source>
        <dbReference type="RuleBase" id="RU000418"/>
    </source>
</evidence>
<name>X6L8K9_RETFI</name>
<accession>X6L8K9</accession>
<dbReference type="InterPro" id="IPR027413">
    <property type="entry name" value="GROEL-like_equatorial_sf"/>
</dbReference>
<evidence type="ECO:0000313" key="5">
    <source>
        <dbReference type="Proteomes" id="UP000023152"/>
    </source>
</evidence>
<protein>
    <submittedName>
        <fullName evidence="4">Chaperonin GroEL</fullName>
    </submittedName>
</protein>
<proteinExistence type="inferred from homology"/>
<dbReference type="AlphaFoldDB" id="X6L8K9"/>
<dbReference type="Pfam" id="PF00118">
    <property type="entry name" value="Cpn60_TCP1"/>
    <property type="match status" value="1"/>
</dbReference>
<gene>
    <name evidence="4" type="ORF">RFI_39173</name>
</gene>
<dbReference type="EMBL" id="ASPP01046960">
    <property type="protein sequence ID" value="ETN98337.1"/>
    <property type="molecule type" value="Genomic_DNA"/>
</dbReference>